<proteinExistence type="predicted"/>
<evidence type="ECO:0008006" key="4">
    <source>
        <dbReference type="Google" id="ProtNLM"/>
    </source>
</evidence>
<keyword evidence="1" id="KW-0732">Signal</keyword>
<dbReference type="SUPFAM" id="SSF53098">
    <property type="entry name" value="Ribonuclease H-like"/>
    <property type="match status" value="1"/>
</dbReference>
<evidence type="ECO:0000256" key="1">
    <source>
        <dbReference type="SAM" id="SignalP"/>
    </source>
</evidence>
<keyword evidence="3" id="KW-1185">Reference proteome</keyword>
<evidence type="ECO:0000313" key="3">
    <source>
        <dbReference type="Proteomes" id="UP000265618"/>
    </source>
</evidence>
<feature type="signal peptide" evidence="1">
    <location>
        <begin position="1"/>
        <end position="19"/>
    </location>
</feature>
<dbReference type="InterPro" id="IPR036397">
    <property type="entry name" value="RNaseH_sf"/>
</dbReference>
<feature type="chain" id="PRO_5039910630" description="C2H2-type domain-containing protein" evidence="1">
    <location>
        <begin position="20"/>
        <end position="407"/>
    </location>
</feature>
<accession>A0A9K3GEP5</accession>
<dbReference type="Gene3D" id="3.30.420.10">
    <property type="entry name" value="Ribonuclease H-like superfamily/Ribonuclease H"/>
    <property type="match status" value="1"/>
</dbReference>
<dbReference type="InterPro" id="IPR012337">
    <property type="entry name" value="RNaseH-like_sf"/>
</dbReference>
<gene>
    <name evidence="2" type="ORF">KIPB_002114</name>
</gene>
<comment type="caution">
    <text evidence="2">The sequence shown here is derived from an EMBL/GenBank/DDBJ whole genome shotgun (WGS) entry which is preliminary data.</text>
</comment>
<reference evidence="2 3" key="1">
    <citation type="journal article" date="2018" name="PLoS ONE">
        <title>The draft genome of Kipferlia bialata reveals reductive genome evolution in fornicate parasites.</title>
        <authorList>
            <person name="Tanifuji G."/>
            <person name="Takabayashi S."/>
            <person name="Kume K."/>
            <person name="Takagi M."/>
            <person name="Nakayama T."/>
            <person name="Kamikawa R."/>
            <person name="Inagaki Y."/>
            <person name="Hashimoto T."/>
        </authorList>
    </citation>
    <scope>NUCLEOTIDE SEQUENCE [LARGE SCALE GENOMIC DNA]</scope>
    <source>
        <strain evidence="2">NY0173</strain>
    </source>
</reference>
<sequence length="407" mass="44309">LSTLTRVFVLFVRINHGFAVAKTNPIFTELLAPDAVNGPLLLIKDPKCDSDMYPKSFGVEFPPVTCIHNALEALSVGTLNVGVACTTLGIGDSTPKSKKVSMSNWGKWPLTHQQQLYAAFDPYFNVVCALTLATKIREVGLASSLSGVCVSEGQTQPSKAFSFTGVVSDLRARVSSMGIGLTDMVRQVVPKSMYSEFTTSKVCCPHCECRLSTAKAAVLHSILYHSVSVSRTQHRLSLSSPCLVTVPVPSHVLDAISRLPSKDQGIKIPSAEYLVESVMGMDRDAVDIAVCRAVRNIVVIHWRRPDLMTLLSGCLKSPFLSGSVTDWVLAVDWNLDQTPYEGMTNTELLSVMLDKKASDPTGIHVTHPYTGRHIRWRDLRSNLVKGYADELAAMGTSGERCVLSIAL</sequence>
<evidence type="ECO:0000313" key="2">
    <source>
        <dbReference type="EMBL" id="GIQ81194.1"/>
    </source>
</evidence>
<feature type="non-terminal residue" evidence="2">
    <location>
        <position position="407"/>
    </location>
</feature>
<organism evidence="2 3">
    <name type="scientific">Kipferlia bialata</name>
    <dbReference type="NCBI Taxonomy" id="797122"/>
    <lineage>
        <taxon>Eukaryota</taxon>
        <taxon>Metamonada</taxon>
        <taxon>Carpediemonas-like organisms</taxon>
        <taxon>Kipferlia</taxon>
    </lineage>
</organism>
<name>A0A9K3GEP5_9EUKA</name>
<dbReference type="AlphaFoldDB" id="A0A9K3GEP5"/>
<dbReference type="GO" id="GO:0003676">
    <property type="term" value="F:nucleic acid binding"/>
    <property type="evidence" value="ECO:0007669"/>
    <property type="project" value="InterPro"/>
</dbReference>
<dbReference type="EMBL" id="BDIP01000329">
    <property type="protein sequence ID" value="GIQ81194.1"/>
    <property type="molecule type" value="Genomic_DNA"/>
</dbReference>
<dbReference type="Proteomes" id="UP000265618">
    <property type="component" value="Unassembled WGS sequence"/>
</dbReference>
<protein>
    <recommendedName>
        <fullName evidence="4">C2H2-type domain-containing protein</fullName>
    </recommendedName>
</protein>